<dbReference type="InterPro" id="IPR001471">
    <property type="entry name" value="AP2/ERF_dom"/>
</dbReference>
<evidence type="ECO:0000256" key="2">
    <source>
        <dbReference type="ARBA" id="ARBA00023015"/>
    </source>
</evidence>
<keyword evidence="3" id="KW-0238">DNA-binding</keyword>
<evidence type="ECO:0000256" key="3">
    <source>
        <dbReference type="ARBA" id="ARBA00023125"/>
    </source>
</evidence>
<dbReference type="InterPro" id="IPR036955">
    <property type="entry name" value="AP2/ERF_dom_sf"/>
</dbReference>
<reference evidence="10" key="1">
    <citation type="submission" date="2022-03" db="EMBL/GenBank/DDBJ databases">
        <authorList>
            <person name="Niu Y.D."/>
            <person name="Ding Z.Y."/>
        </authorList>
    </citation>
    <scope>NUCLEOTIDE SEQUENCE</scope>
</reference>
<dbReference type="InterPro" id="IPR045277">
    <property type="entry name" value="DRE1A-I"/>
</dbReference>
<sequence length="231" mass="25918">MNIFLSSFGDYSDSSSSSETSSPNRTSSSEVILASAQPKKRAGRRVFKETRHPVYRGVRRRNNNKWVCEMRVPPNNNVNKNNKSRIWLGTYPTPEMAARAHDVAALALKGKSACLNFADSAWRLTLPESNDTVEIRRAAMEAAQLFAVEDKQCCVTVEDGVFMDMEDSKNVLEAQVPVVSSEFEDMHDLILSIANEPLRSNPPSPTNYNGSNYNDMEIFDTQIVSLWNFSI</sequence>
<dbReference type="PANTHER" id="PTHR31839">
    <property type="entry name" value="DEHYDRATION-RESPONSIVE ELEMENT-BINDING PROTEIN 1D"/>
    <property type="match status" value="1"/>
</dbReference>
<keyword evidence="4" id="KW-0010">Activator</keyword>
<evidence type="ECO:0000313" key="10">
    <source>
        <dbReference type="EMBL" id="WAR33942.1"/>
    </source>
</evidence>
<dbReference type="SUPFAM" id="SSF54171">
    <property type="entry name" value="DNA-binding domain"/>
    <property type="match status" value="1"/>
</dbReference>
<evidence type="ECO:0000256" key="1">
    <source>
        <dbReference type="ARBA" id="ARBA00004123"/>
    </source>
</evidence>
<dbReference type="Pfam" id="PF00847">
    <property type="entry name" value="AP2"/>
    <property type="match status" value="1"/>
</dbReference>
<dbReference type="AlphaFoldDB" id="A0A9E9JJX5"/>
<dbReference type="GO" id="GO:0003700">
    <property type="term" value="F:DNA-binding transcription factor activity"/>
    <property type="evidence" value="ECO:0007669"/>
    <property type="project" value="InterPro"/>
</dbReference>
<organism evidence="10">
    <name type="scientific">Medicago sativa subsp. falcata</name>
    <name type="common">Sickle medic</name>
    <name type="synonym">Medicago falcata</name>
    <dbReference type="NCBI Taxonomy" id="3878"/>
    <lineage>
        <taxon>Eukaryota</taxon>
        <taxon>Viridiplantae</taxon>
        <taxon>Streptophyta</taxon>
        <taxon>Embryophyta</taxon>
        <taxon>Tracheophyta</taxon>
        <taxon>Spermatophyta</taxon>
        <taxon>Magnoliopsida</taxon>
        <taxon>eudicotyledons</taxon>
        <taxon>Gunneridae</taxon>
        <taxon>Pentapetalae</taxon>
        <taxon>rosids</taxon>
        <taxon>fabids</taxon>
        <taxon>Fabales</taxon>
        <taxon>Fabaceae</taxon>
        <taxon>Papilionoideae</taxon>
        <taxon>50 kb inversion clade</taxon>
        <taxon>NPAAA clade</taxon>
        <taxon>Hologalegina</taxon>
        <taxon>IRL clade</taxon>
        <taxon>Trifolieae</taxon>
        <taxon>Medicago</taxon>
    </lineage>
</organism>
<evidence type="ECO:0000256" key="4">
    <source>
        <dbReference type="ARBA" id="ARBA00023159"/>
    </source>
</evidence>
<accession>A0A9E9JJX5</accession>
<dbReference type="GO" id="GO:0005634">
    <property type="term" value="C:nucleus"/>
    <property type="evidence" value="ECO:0007669"/>
    <property type="project" value="UniProtKB-SubCell"/>
</dbReference>
<protein>
    <submittedName>
        <fullName evidence="10">ERF031</fullName>
    </submittedName>
</protein>
<feature type="region of interest" description="Disordered" evidence="8">
    <location>
        <begin position="1"/>
        <end position="42"/>
    </location>
</feature>
<feature type="domain" description="AP2/ERF" evidence="9">
    <location>
        <begin position="54"/>
        <end position="118"/>
    </location>
</feature>
<keyword evidence="5" id="KW-0804">Transcription</keyword>
<dbReference type="PANTHER" id="PTHR31839:SF91">
    <property type="entry name" value="DEHYDRATION-RESPONSIVE ELEMENT-BINDING PROTEIN"/>
    <property type="match status" value="1"/>
</dbReference>
<dbReference type="CDD" id="cd00018">
    <property type="entry name" value="AP2"/>
    <property type="match status" value="1"/>
</dbReference>
<dbReference type="Gene3D" id="3.30.730.10">
    <property type="entry name" value="AP2/ERF domain"/>
    <property type="match status" value="1"/>
</dbReference>
<name>A0A9E9JJX5_MEDSF</name>
<evidence type="ECO:0000256" key="6">
    <source>
        <dbReference type="ARBA" id="ARBA00023242"/>
    </source>
</evidence>
<evidence type="ECO:0000259" key="9">
    <source>
        <dbReference type="PROSITE" id="PS51032"/>
    </source>
</evidence>
<evidence type="ECO:0000256" key="5">
    <source>
        <dbReference type="ARBA" id="ARBA00023163"/>
    </source>
</evidence>
<evidence type="ECO:0000256" key="8">
    <source>
        <dbReference type="SAM" id="MobiDB-lite"/>
    </source>
</evidence>
<dbReference type="EMBL" id="OM925896">
    <property type="protein sequence ID" value="WAR33942.1"/>
    <property type="molecule type" value="mRNA"/>
</dbReference>
<keyword evidence="2" id="KW-0805">Transcription regulation</keyword>
<keyword evidence="6" id="KW-0539">Nucleus</keyword>
<dbReference type="SMART" id="SM00380">
    <property type="entry name" value="AP2"/>
    <property type="match status" value="1"/>
</dbReference>
<comment type="subcellular location">
    <subcellularLocation>
        <location evidence="1">Nucleus</location>
    </subcellularLocation>
</comment>
<comment type="similarity">
    <text evidence="7">Belongs to the AP2/ERF transcription factor family. ERF subfamily.</text>
</comment>
<proteinExistence type="evidence at transcript level"/>
<dbReference type="PRINTS" id="PR00367">
    <property type="entry name" value="ETHRSPELEMNT"/>
</dbReference>
<evidence type="ECO:0000256" key="7">
    <source>
        <dbReference type="ARBA" id="ARBA00024343"/>
    </source>
</evidence>
<dbReference type="InterPro" id="IPR016177">
    <property type="entry name" value="DNA-bd_dom_sf"/>
</dbReference>
<dbReference type="PROSITE" id="PS51032">
    <property type="entry name" value="AP2_ERF"/>
    <property type="match status" value="1"/>
</dbReference>
<dbReference type="GO" id="GO:0003677">
    <property type="term" value="F:DNA binding"/>
    <property type="evidence" value="ECO:0007669"/>
    <property type="project" value="UniProtKB-KW"/>
</dbReference>
<feature type="compositionally biased region" description="Low complexity" evidence="8">
    <location>
        <begin position="1"/>
        <end position="29"/>
    </location>
</feature>